<evidence type="ECO:0000313" key="2">
    <source>
        <dbReference type="Proteomes" id="UP000789525"/>
    </source>
</evidence>
<dbReference type="Proteomes" id="UP000789525">
    <property type="component" value="Unassembled WGS sequence"/>
</dbReference>
<reference evidence="1" key="1">
    <citation type="submission" date="2021-06" db="EMBL/GenBank/DDBJ databases">
        <authorList>
            <person name="Kallberg Y."/>
            <person name="Tangrot J."/>
            <person name="Rosling A."/>
        </authorList>
    </citation>
    <scope>NUCLEOTIDE SEQUENCE</scope>
    <source>
        <strain evidence="1">CL356</strain>
    </source>
</reference>
<protein>
    <submittedName>
        <fullName evidence="1">14066_t:CDS:1</fullName>
    </submittedName>
</protein>
<organism evidence="1 2">
    <name type="scientific">Acaulospora colombiana</name>
    <dbReference type="NCBI Taxonomy" id="27376"/>
    <lineage>
        <taxon>Eukaryota</taxon>
        <taxon>Fungi</taxon>
        <taxon>Fungi incertae sedis</taxon>
        <taxon>Mucoromycota</taxon>
        <taxon>Glomeromycotina</taxon>
        <taxon>Glomeromycetes</taxon>
        <taxon>Diversisporales</taxon>
        <taxon>Acaulosporaceae</taxon>
        <taxon>Acaulospora</taxon>
    </lineage>
</organism>
<gene>
    <name evidence="1" type="ORF">ACOLOM_LOCUS1744</name>
</gene>
<proteinExistence type="predicted"/>
<name>A0ACA9KI06_9GLOM</name>
<comment type="caution">
    <text evidence="1">The sequence shown here is derived from an EMBL/GenBank/DDBJ whole genome shotgun (WGS) entry which is preliminary data.</text>
</comment>
<accession>A0ACA9KI06</accession>
<keyword evidence="2" id="KW-1185">Reference proteome</keyword>
<dbReference type="EMBL" id="CAJVPT010002077">
    <property type="protein sequence ID" value="CAG8474815.1"/>
    <property type="molecule type" value="Genomic_DNA"/>
</dbReference>
<sequence length="329" mass="38336">MPHPVETEEQVSSIPLPVKTKEQVPPAPLKVDDTYVEPPPGVDRNLSVFIGIMTVDKKISMRRHLRKMFAHNNAALARYLGVKKSPVTIRFITGLPRGKYVSKLERESKKHGDIVILNITENMNNGKTLKFLDWFAENRKDDYVVKADDDSFIHLIHYYRDLQDVPRERAYYGMALNFTVPKSDPDVLMWGMGYTISRDLVMDIVNSSWVRSNAVGNEDNMNADPRFPDESIIIHRLKSVEAFKNVENLYFYKDKFPKLWVIRNSTTAGLITKKELFQGCWVMQEKNQTWKQALSWTQAQDIYKNWFYEAWGFKEGRWYGHYGPVDKMS</sequence>
<evidence type="ECO:0000313" key="1">
    <source>
        <dbReference type="EMBL" id="CAG8474815.1"/>
    </source>
</evidence>